<dbReference type="RefSeq" id="WP_051569893.1">
    <property type="nucleotide sequence ID" value="NZ_KK073874.1"/>
</dbReference>
<evidence type="ECO:0000256" key="1">
    <source>
        <dbReference type="SAM" id="MobiDB-lite"/>
    </source>
</evidence>
<reference evidence="2 3" key="1">
    <citation type="submission" date="2013-07" db="EMBL/GenBank/DDBJ databases">
        <authorList>
            <consortium name="DOE Joint Genome Institute"/>
            <person name="Eisen J."/>
            <person name="Huntemann M."/>
            <person name="Han J."/>
            <person name="Chen A."/>
            <person name="Kyrpides N."/>
            <person name="Mavromatis K."/>
            <person name="Markowitz V."/>
            <person name="Palaniappan K."/>
            <person name="Ivanova N."/>
            <person name="Schaumberg A."/>
            <person name="Pati A."/>
            <person name="Liolios K."/>
            <person name="Nordberg H.P."/>
            <person name="Cantor M.N."/>
            <person name="Hua S.X."/>
            <person name="Woyke T."/>
        </authorList>
    </citation>
    <scope>NUCLEOTIDE SEQUENCE [LARGE SCALE GENOMIC DNA]</scope>
    <source>
        <strain evidence="2 3">DSM 44712</strain>
    </source>
</reference>
<keyword evidence="3" id="KW-1185">Reference proteome</keyword>
<protein>
    <recommendedName>
        <fullName evidence="4">Protoporphyrinogen oxidase</fullName>
    </recommendedName>
</protein>
<organism evidence="2 3">
    <name type="scientific">Cryptosporangium arvum DSM 44712</name>
    <dbReference type="NCBI Taxonomy" id="927661"/>
    <lineage>
        <taxon>Bacteria</taxon>
        <taxon>Bacillati</taxon>
        <taxon>Actinomycetota</taxon>
        <taxon>Actinomycetes</taxon>
        <taxon>Cryptosporangiales</taxon>
        <taxon>Cryptosporangiaceae</taxon>
        <taxon>Cryptosporangium</taxon>
    </lineage>
</organism>
<name>A0A010ZP78_9ACTN</name>
<comment type="caution">
    <text evidence="2">The sequence shown here is derived from an EMBL/GenBank/DDBJ whole genome shotgun (WGS) entry which is preliminary data.</text>
</comment>
<sequence length="114" mass="11540">MRNKLLFITGVGIGYVLGTKAGRERYEQIRRTAAKVKENPTVQEATGVLQAQAGSLVSTAKDVANDKLAGTAIGAKVNNLLGSSGSPEPTVTAGPATGAPSVHTPRPAGSNGSL</sequence>
<dbReference type="Proteomes" id="UP000021053">
    <property type="component" value="Unassembled WGS sequence"/>
</dbReference>
<dbReference type="HOGENOM" id="CLU_142819_0_0_11"/>
<proteinExistence type="predicted"/>
<gene>
    <name evidence="2" type="ORF">CryarDRAFT_1563</name>
</gene>
<evidence type="ECO:0008006" key="4">
    <source>
        <dbReference type="Google" id="ProtNLM"/>
    </source>
</evidence>
<evidence type="ECO:0000313" key="2">
    <source>
        <dbReference type="EMBL" id="EXG80489.1"/>
    </source>
</evidence>
<accession>A0A010ZP78</accession>
<feature type="compositionally biased region" description="Polar residues" evidence="1">
    <location>
        <begin position="80"/>
        <end position="89"/>
    </location>
</feature>
<dbReference type="EMBL" id="JFBT01000001">
    <property type="protein sequence ID" value="EXG80489.1"/>
    <property type="molecule type" value="Genomic_DNA"/>
</dbReference>
<feature type="region of interest" description="Disordered" evidence="1">
    <location>
        <begin position="78"/>
        <end position="114"/>
    </location>
</feature>
<dbReference type="AlphaFoldDB" id="A0A010ZP78"/>
<evidence type="ECO:0000313" key="3">
    <source>
        <dbReference type="Proteomes" id="UP000021053"/>
    </source>
</evidence>